<dbReference type="InterPro" id="IPR003148">
    <property type="entry name" value="RCK_N"/>
</dbReference>
<evidence type="ECO:0000256" key="3">
    <source>
        <dbReference type="ARBA" id="ARBA00022692"/>
    </source>
</evidence>
<dbReference type="Pfam" id="PF07885">
    <property type="entry name" value="Ion_trans_2"/>
    <property type="match status" value="1"/>
</dbReference>
<dbReference type="RefSeq" id="WP_005043938.1">
    <property type="nucleotide sequence ID" value="NZ_AOME01000069.1"/>
</dbReference>
<dbReference type="Gene3D" id="3.40.50.720">
    <property type="entry name" value="NAD(P)-binding Rossmann-like Domain"/>
    <property type="match status" value="1"/>
</dbReference>
<feature type="transmembrane region" description="Helical" evidence="8">
    <location>
        <begin position="106"/>
        <end position="126"/>
    </location>
</feature>
<dbReference type="GO" id="GO:0005886">
    <property type="term" value="C:plasma membrane"/>
    <property type="evidence" value="ECO:0007669"/>
    <property type="project" value="UniProtKB-SubCell"/>
</dbReference>
<dbReference type="STRING" id="1227456.C450_12965"/>
<keyword evidence="6 8" id="KW-0472">Membrane</keyword>
<dbReference type="PANTHER" id="PTHR43833">
    <property type="entry name" value="POTASSIUM CHANNEL PROTEIN 2-RELATED-RELATED"/>
    <property type="match status" value="1"/>
</dbReference>
<comment type="caution">
    <text evidence="10">The sequence shown here is derived from an EMBL/GenBank/DDBJ whole genome shotgun (WGS) entry which is preliminary data.</text>
</comment>
<protein>
    <submittedName>
        <fullName evidence="10">Potassium channel-like protein</fullName>
    </submittedName>
</protein>
<keyword evidence="11" id="KW-1185">Reference proteome</keyword>
<dbReference type="Pfam" id="PF02254">
    <property type="entry name" value="TrkA_N"/>
    <property type="match status" value="1"/>
</dbReference>
<dbReference type="PATRIC" id="fig|1227456.3.peg.2621"/>
<feature type="domain" description="RCK N-terminal" evidence="9">
    <location>
        <begin position="241"/>
        <end position="357"/>
    </location>
</feature>
<reference evidence="10 11" key="1">
    <citation type="journal article" date="2014" name="PLoS Genet.">
        <title>Phylogenetically driven sequencing of extremely halophilic archaea reveals strategies for static and dynamic osmo-response.</title>
        <authorList>
            <person name="Becker E.A."/>
            <person name="Seitzer P.M."/>
            <person name="Tritt A."/>
            <person name="Larsen D."/>
            <person name="Krusor M."/>
            <person name="Yao A.I."/>
            <person name="Wu D."/>
            <person name="Madern D."/>
            <person name="Eisen J.A."/>
            <person name="Darling A.E."/>
            <person name="Facciotti M.T."/>
        </authorList>
    </citation>
    <scope>NUCLEOTIDE SEQUENCE [LARGE SCALE GENOMIC DNA]</scope>
    <source>
        <strain evidence="10 11">DSM 8989</strain>
    </source>
</reference>
<name>M0QTC9_9EURY</name>
<evidence type="ECO:0000256" key="2">
    <source>
        <dbReference type="ARBA" id="ARBA00022448"/>
    </source>
</evidence>
<keyword evidence="3 8" id="KW-0812">Transmembrane</keyword>
<feature type="transmembrane region" description="Helical" evidence="8">
    <location>
        <begin position="57"/>
        <end position="75"/>
    </location>
</feature>
<evidence type="ECO:0000256" key="4">
    <source>
        <dbReference type="ARBA" id="ARBA00022989"/>
    </source>
</evidence>
<feature type="transmembrane region" description="Helical" evidence="8">
    <location>
        <begin position="196"/>
        <end position="217"/>
    </location>
</feature>
<dbReference type="SUPFAM" id="SSF81324">
    <property type="entry name" value="Voltage-gated potassium channels"/>
    <property type="match status" value="1"/>
</dbReference>
<evidence type="ECO:0000313" key="11">
    <source>
        <dbReference type="Proteomes" id="UP000011625"/>
    </source>
</evidence>
<evidence type="ECO:0000256" key="1">
    <source>
        <dbReference type="ARBA" id="ARBA00004651"/>
    </source>
</evidence>
<dbReference type="InterPro" id="IPR050721">
    <property type="entry name" value="Trk_Ktr_HKT_K-transport"/>
</dbReference>
<dbReference type="GO" id="GO:0005267">
    <property type="term" value="F:potassium channel activity"/>
    <property type="evidence" value="ECO:0007669"/>
    <property type="project" value="InterPro"/>
</dbReference>
<dbReference type="SUPFAM" id="SSF51735">
    <property type="entry name" value="NAD(P)-binding Rossmann-fold domains"/>
    <property type="match status" value="1"/>
</dbReference>
<dbReference type="EMBL" id="AOME01000069">
    <property type="protein sequence ID" value="EMA51048.1"/>
    <property type="molecule type" value="Genomic_DNA"/>
</dbReference>
<sequence length="386" mass="40798">MDSTWVRSYWQRHGGRLTVLLAATVAALSVATGVANIGARSVVGPLGQFVPEWIQRTAGFTGSLTGFLLVVSALGLRRRLRVAWYATTILLPMGALQGLLQSSSLSVPLVVLSIVTFPVVLVNATRFDRELSVSTSQLAAGAALVATQVYGTVGAYTLRDEFTTIDTPIDAFYYAIATASTVGYGDAVPTSQAARLFGISVVLLGASSFALALGTLLGPAIEARFSRALGRMTGSQLELLEDHVLVLGYGDLTEPVVAELTDAAEFLVITPDSERASTLADRDVDVLTADPSDEETLRRARIDDARAVVVATDDDAQDALAVLTARDLNSEVYIVAAATDRENVPKLERAGADTVISPASIGGQLLVRSALDRSDVYDAVARLVEE</sequence>
<evidence type="ECO:0000259" key="9">
    <source>
        <dbReference type="PROSITE" id="PS51201"/>
    </source>
</evidence>
<keyword evidence="2" id="KW-0813">Transport</keyword>
<comment type="subcellular location">
    <subcellularLocation>
        <location evidence="1">Cell membrane</location>
        <topology evidence="1">Multi-pass membrane protein</topology>
    </subcellularLocation>
</comment>
<dbReference type="InterPro" id="IPR036291">
    <property type="entry name" value="NAD(P)-bd_dom_sf"/>
</dbReference>
<dbReference type="AlphaFoldDB" id="M0QTC9"/>
<dbReference type="Gene3D" id="1.10.287.70">
    <property type="match status" value="1"/>
</dbReference>
<proteinExistence type="predicted"/>
<dbReference type="InterPro" id="IPR003280">
    <property type="entry name" value="2pore_dom_K_chnl"/>
</dbReference>
<evidence type="ECO:0000256" key="8">
    <source>
        <dbReference type="SAM" id="Phobius"/>
    </source>
</evidence>
<accession>M0QTC9</accession>
<organism evidence="10 11">
    <name type="scientific">Halococcus salifodinae DSM 8989</name>
    <dbReference type="NCBI Taxonomy" id="1227456"/>
    <lineage>
        <taxon>Archaea</taxon>
        <taxon>Methanobacteriati</taxon>
        <taxon>Methanobacteriota</taxon>
        <taxon>Stenosarchaea group</taxon>
        <taxon>Halobacteria</taxon>
        <taxon>Halobacteriales</taxon>
        <taxon>Halococcaceae</taxon>
        <taxon>Halococcus</taxon>
    </lineage>
</organism>
<keyword evidence="4 8" id="KW-1133">Transmembrane helix</keyword>
<dbReference type="OrthoDB" id="56871at2157"/>
<keyword evidence="5" id="KW-0406">Ion transport</keyword>
<dbReference type="PRINTS" id="PR01333">
    <property type="entry name" value="2POREKCHANEL"/>
</dbReference>
<feature type="transmembrane region" description="Helical" evidence="8">
    <location>
        <begin position="82"/>
        <end position="100"/>
    </location>
</feature>
<evidence type="ECO:0000256" key="7">
    <source>
        <dbReference type="ARBA" id="ARBA00023303"/>
    </source>
</evidence>
<dbReference type="PROSITE" id="PS51201">
    <property type="entry name" value="RCK_N"/>
    <property type="match status" value="1"/>
</dbReference>
<dbReference type="InterPro" id="IPR013099">
    <property type="entry name" value="K_chnl_dom"/>
</dbReference>
<gene>
    <name evidence="10" type="ORF">C450_12965</name>
</gene>
<evidence type="ECO:0000313" key="10">
    <source>
        <dbReference type="EMBL" id="EMA51048.1"/>
    </source>
</evidence>
<keyword evidence="7 10" id="KW-0407">Ion channel</keyword>
<dbReference type="PANTHER" id="PTHR43833:SF9">
    <property type="entry name" value="POTASSIUM CHANNEL PROTEIN YUGO-RELATED"/>
    <property type="match status" value="1"/>
</dbReference>
<dbReference type="Proteomes" id="UP000011625">
    <property type="component" value="Unassembled WGS sequence"/>
</dbReference>
<evidence type="ECO:0000256" key="5">
    <source>
        <dbReference type="ARBA" id="ARBA00023065"/>
    </source>
</evidence>
<evidence type="ECO:0000256" key="6">
    <source>
        <dbReference type="ARBA" id="ARBA00023136"/>
    </source>
</evidence>